<dbReference type="InterPro" id="IPR017441">
    <property type="entry name" value="Protein_kinase_ATP_BS"/>
</dbReference>
<dbReference type="RefSeq" id="WP_272089937.1">
    <property type="nucleotide sequence ID" value="NZ_JAQNDL010000003.1"/>
</dbReference>
<dbReference type="InterPro" id="IPR019734">
    <property type="entry name" value="TPR_rpt"/>
</dbReference>
<evidence type="ECO:0000256" key="2">
    <source>
        <dbReference type="ARBA" id="ARBA00012513"/>
    </source>
</evidence>
<dbReference type="Gene3D" id="1.10.510.10">
    <property type="entry name" value="Transferase(Phosphotransferase) domain 1"/>
    <property type="match status" value="1"/>
</dbReference>
<evidence type="ECO:0000256" key="7">
    <source>
        <dbReference type="PROSITE-ProRule" id="PRU00339"/>
    </source>
</evidence>
<reference evidence="10 11" key="1">
    <citation type="submission" date="2022-11" db="EMBL/GenBank/DDBJ databases">
        <title>Minimal conservation of predation-associated metabolite biosynthetic gene clusters underscores biosynthetic potential of Myxococcota including descriptions for ten novel species: Archangium lansinium sp. nov., Myxococcus landrumus sp. nov., Nannocystis bai.</title>
        <authorList>
            <person name="Ahearne A."/>
            <person name="Stevens C."/>
            <person name="Dowd S."/>
        </authorList>
    </citation>
    <scope>NUCLEOTIDE SEQUENCE [LARGE SCALE GENOMIC DNA]</scope>
    <source>
        <strain evidence="10 11">BB15-2</strain>
    </source>
</reference>
<dbReference type="PANTHER" id="PTHR43671">
    <property type="entry name" value="SERINE/THREONINE-PROTEIN KINASE NEK"/>
    <property type="match status" value="1"/>
</dbReference>
<dbReference type="Gene3D" id="3.30.200.20">
    <property type="entry name" value="Phosphorylase Kinase, domain 1"/>
    <property type="match status" value="1"/>
</dbReference>
<evidence type="ECO:0000256" key="3">
    <source>
        <dbReference type="ARBA" id="ARBA00022679"/>
    </source>
</evidence>
<dbReference type="Gene3D" id="1.25.40.10">
    <property type="entry name" value="Tetratricopeptide repeat domain"/>
    <property type="match status" value="2"/>
</dbReference>
<dbReference type="PROSITE" id="PS00108">
    <property type="entry name" value="PROTEIN_KINASE_ST"/>
    <property type="match status" value="1"/>
</dbReference>
<dbReference type="PROSITE" id="PS50005">
    <property type="entry name" value="TPR"/>
    <property type="match status" value="1"/>
</dbReference>
<dbReference type="InterPro" id="IPR008271">
    <property type="entry name" value="Ser/Thr_kinase_AS"/>
</dbReference>
<evidence type="ECO:0000256" key="8">
    <source>
        <dbReference type="PROSITE-ProRule" id="PRU10141"/>
    </source>
</evidence>
<name>A0ABT5E7X5_9BACT</name>
<dbReference type="Pfam" id="PF13424">
    <property type="entry name" value="TPR_12"/>
    <property type="match status" value="2"/>
</dbReference>
<dbReference type="GO" id="GO:0016301">
    <property type="term" value="F:kinase activity"/>
    <property type="evidence" value="ECO:0007669"/>
    <property type="project" value="UniProtKB-KW"/>
</dbReference>
<dbReference type="Pfam" id="PF00069">
    <property type="entry name" value="Pkinase"/>
    <property type="match status" value="1"/>
</dbReference>
<dbReference type="InterPro" id="IPR050660">
    <property type="entry name" value="NEK_Ser/Thr_kinase"/>
</dbReference>
<comment type="caution">
    <text evidence="10">The sequence shown here is derived from an EMBL/GenBank/DDBJ whole genome shotgun (WGS) entry which is preliminary data.</text>
</comment>
<keyword evidence="3" id="KW-0808">Transferase</keyword>
<keyword evidence="7" id="KW-0802">TPR repeat</keyword>
<dbReference type="CDD" id="cd14014">
    <property type="entry name" value="STKc_PknB_like"/>
    <property type="match status" value="1"/>
</dbReference>
<proteinExistence type="inferred from homology"/>
<evidence type="ECO:0000256" key="5">
    <source>
        <dbReference type="ARBA" id="ARBA00022777"/>
    </source>
</evidence>
<evidence type="ECO:0000313" key="10">
    <source>
        <dbReference type="EMBL" id="MDC0721434.1"/>
    </source>
</evidence>
<dbReference type="PROSITE" id="PS00107">
    <property type="entry name" value="PROTEIN_KINASE_ATP"/>
    <property type="match status" value="1"/>
</dbReference>
<feature type="binding site" evidence="8">
    <location>
        <position position="69"/>
    </location>
    <ligand>
        <name>ATP</name>
        <dbReference type="ChEBI" id="CHEBI:30616"/>
    </ligand>
</feature>
<keyword evidence="5 10" id="KW-0418">Kinase</keyword>
<dbReference type="InterPro" id="IPR000719">
    <property type="entry name" value="Prot_kinase_dom"/>
</dbReference>
<protein>
    <recommendedName>
        <fullName evidence="2">non-specific serine/threonine protein kinase</fullName>
        <ecNumber evidence="2">2.7.11.1</ecNumber>
    </recommendedName>
</protein>
<feature type="repeat" description="TPR" evidence="7">
    <location>
        <begin position="761"/>
        <end position="794"/>
    </location>
</feature>
<gene>
    <name evidence="10" type="ORF">POL25_31295</name>
</gene>
<dbReference type="InterPro" id="IPR011009">
    <property type="entry name" value="Kinase-like_dom_sf"/>
</dbReference>
<evidence type="ECO:0000256" key="6">
    <source>
        <dbReference type="ARBA" id="ARBA00022840"/>
    </source>
</evidence>
<dbReference type="SUPFAM" id="SSF48452">
    <property type="entry name" value="TPR-like"/>
    <property type="match status" value="2"/>
</dbReference>
<dbReference type="PROSITE" id="PS50011">
    <property type="entry name" value="PROTEIN_KINASE_DOM"/>
    <property type="match status" value="1"/>
</dbReference>
<evidence type="ECO:0000313" key="11">
    <source>
        <dbReference type="Proteomes" id="UP001221686"/>
    </source>
</evidence>
<dbReference type="PANTHER" id="PTHR43671:SF13">
    <property type="entry name" value="SERINE_THREONINE-PROTEIN KINASE NEK2"/>
    <property type="match status" value="1"/>
</dbReference>
<dbReference type="SUPFAM" id="SSF56112">
    <property type="entry name" value="Protein kinase-like (PK-like)"/>
    <property type="match status" value="1"/>
</dbReference>
<evidence type="ECO:0000259" key="9">
    <source>
        <dbReference type="PROSITE" id="PS50011"/>
    </source>
</evidence>
<dbReference type="EMBL" id="JAQNDL010000003">
    <property type="protein sequence ID" value="MDC0721434.1"/>
    <property type="molecule type" value="Genomic_DNA"/>
</dbReference>
<dbReference type="SMART" id="SM00028">
    <property type="entry name" value="TPR"/>
    <property type="match status" value="7"/>
</dbReference>
<keyword evidence="6 8" id="KW-0067">ATP-binding</keyword>
<evidence type="ECO:0000256" key="1">
    <source>
        <dbReference type="ARBA" id="ARBA00010886"/>
    </source>
</evidence>
<feature type="domain" description="Protein kinase" evidence="9">
    <location>
        <begin position="40"/>
        <end position="317"/>
    </location>
</feature>
<dbReference type="Proteomes" id="UP001221686">
    <property type="component" value="Unassembled WGS sequence"/>
</dbReference>
<sequence>METTTRESKPLVELDTIDASGRPPSEPCSDSSELLAIGRYRVLGRIGAGGMGTVWAAHDPMLGREVAIKLARVDGPGSLESRLLREARLLAQVRHPNVVEIHEIGQFRGQIYIVMARIHGQTLRAWQRERPRTWRATVAKYVAAARGLQAAHAAGLVHRDFKAENVLVGDDERVYVVDFGLARPTGVALEGGVEGASPALSLSSDSPLTRTGAVVGTPAYMAPEQRAGRPPDVRSDIYSFCVSLHEALHGQRPGSKPEATATRRREVPRRIDRALARGLAPAASQRYASLEPLIAALGRDPGRWWRRVGLAAALVVIGGFAGLMASDGGKPRAASCEAAIQRIDRAWGDPQRAALEASFAGPGEYARAAGRRVALALDAYADEWQQARLRACEATTALSASAAAQLHAQLDCLGQAAEGLGRAAEVLAFAGGADAEQAMAVVQALPPIAGCKAQAANVARDMSEKSGVRDELRRALIAARAQAAAGDRREGLRLAEQVGARAQGLDEPALAADALLTAGRLRAEDGEIVAAETRLLAAIDVAEAHGLDDITASGWVALATVAARLRVSPERMHERARRAQALLDRLGDEGPRRATLLNALGVAAAAEGRFAEAVGLHREAYARLRFSEGPTLELIRSLQSLGNALALLGRRDEAEARLVEAQGLCAEQLGPRHPQRARVSHDLAVLLLEGGEQARARALLEEALAIWSETYGASCVECGRAHASLMGQASATGELGRAEHHARQALAIYRQVLPAEHPDLAAALVNLGAVLHWRGDFSGAVPAYAEALRLQERVLPEGHLHRAITESNLGESLVALQRHPEALQRFAAAEPVARAAGEPGEELLLLVLRNKALALQGTGEVGAARVALEQARALLKRDPDRAQEFAEVEQQLSQLRPQARAG</sequence>
<evidence type="ECO:0000256" key="4">
    <source>
        <dbReference type="ARBA" id="ARBA00022741"/>
    </source>
</evidence>
<dbReference type="EC" id="2.7.11.1" evidence="2"/>
<comment type="similarity">
    <text evidence="1">Belongs to the protein kinase superfamily. NEK Ser/Thr protein kinase family. NIMA subfamily.</text>
</comment>
<organism evidence="10 11">
    <name type="scientific">Nannocystis bainbridge</name>
    <dbReference type="NCBI Taxonomy" id="2995303"/>
    <lineage>
        <taxon>Bacteria</taxon>
        <taxon>Pseudomonadati</taxon>
        <taxon>Myxococcota</taxon>
        <taxon>Polyangia</taxon>
        <taxon>Nannocystales</taxon>
        <taxon>Nannocystaceae</taxon>
        <taxon>Nannocystis</taxon>
    </lineage>
</organism>
<dbReference type="InterPro" id="IPR011990">
    <property type="entry name" value="TPR-like_helical_dom_sf"/>
</dbReference>
<accession>A0ABT5E7X5</accession>
<keyword evidence="4 8" id="KW-0547">Nucleotide-binding</keyword>
<keyword evidence="11" id="KW-1185">Reference proteome</keyword>